<proteinExistence type="predicted"/>
<reference evidence="1 2" key="1">
    <citation type="submission" date="2014-12" db="EMBL/GenBank/DDBJ databases">
        <title>Genome assembly of Enhygromyxa salina DSM 15201.</title>
        <authorList>
            <person name="Sharma G."/>
            <person name="Subramanian S."/>
        </authorList>
    </citation>
    <scope>NUCLEOTIDE SEQUENCE [LARGE SCALE GENOMIC DNA]</scope>
    <source>
        <strain evidence="1 2">DSM 15201</strain>
    </source>
</reference>
<dbReference type="EMBL" id="JMCC02000065">
    <property type="protein sequence ID" value="KIG14852.1"/>
    <property type="molecule type" value="Genomic_DNA"/>
</dbReference>
<dbReference type="RefSeq" id="WP_153258395.1">
    <property type="nucleotide sequence ID" value="NZ_JMCC02000065.1"/>
</dbReference>
<organism evidence="1 2">
    <name type="scientific">Enhygromyxa salina</name>
    <dbReference type="NCBI Taxonomy" id="215803"/>
    <lineage>
        <taxon>Bacteria</taxon>
        <taxon>Pseudomonadati</taxon>
        <taxon>Myxococcota</taxon>
        <taxon>Polyangia</taxon>
        <taxon>Nannocystales</taxon>
        <taxon>Nannocystaceae</taxon>
        <taxon>Enhygromyxa</taxon>
    </lineage>
</organism>
<name>A0A0C2D428_9BACT</name>
<dbReference type="Proteomes" id="UP000031599">
    <property type="component" value="Unassembled WGS sequence"/>
</dbReference>
<comment type="caution">
    <text evidence="1">The sequence shown here is derived from an EMBL/GenBank/DDBJ whole genome shotgun (WGS) entry which is preliminary data.</text>
</comment>
<protein>
    <submittedName>
        <fullName evidence="1">Uncharacterized protein</fullName>
    </submittedName>
</protein>
<dbReference type="AlphaFoldDB" id="A0A0C2D428"/>
<evidence type="ECO:0000313" key="1">
    <source>
        <dbReference type="EMBL" id="KIG14852.1"/>
    </source>
</evidence>
<sequence length="47" mass="4688">MSATAAMSHQDRAGGTASLEVELGVGLALFVVTQGLAGSTAWRGRGV</sequence>
<accession>A0A0C2D428</accession>
<evidence type="ECO:0000313" key="2">
    <source>
        <dbReference type="Proteomes" id="UP000031599"/>
    </source>
</evidence>
<gene>
    <name evidence="1" type="ORF">DB30_06306</name>
</gene>